<dbReference type="Gene3D" id="3.50.50.60">
    <property type="entry name" value="FAD/NAD(P)-binding domain"/>
    <property type="match status" value="1"/>
</dbReference>
<dbReference type="SUPFAM" id="SSF51905">
    <property type="entry name" value="FAD/NAD(P)-binding domain"/>
    <property type="match status" value="1"/>
</dbReference>
<feature type="chain" id="PRO_5027542560" evidence="1">
    <location>
        <begin position="19"/>
        <end position="478"/>
    </location>
</feature>
<proteinExistence type="predicted"/>
<dbReference type="PANTHER" id="PTHR42923">
    <property type="entry name" value="PROTOPORPHYRINOGEN OXIDASE"/>
    <property type="match status" value="1"/>
</dbReference>
<feature type="signal peptide" evidence="1">
    <location>
        <begin position="1"/>
        <end position="18"/>
    </location>
</feature>
<dbReference type="Proteomes" id="UP000053095">
    <property type="component" value="Unassembled WGS sequence"/>
</dbReference>
<dbReference type="Gene3D" id="1.10.405.20">
    <property type="match status" value="1"/>
</dbReference>
<keyword evidence="3" id="KW-1185">Reference proteome</keyword>
<comment type="caution">
    <text evidence="2">The sequence shown here is derived from an EMBL/GenBank/DDBJ whole genome shotgun (WGS) entry which is preliminary data.</text>
</comment>
<accession>A0A6V8H7R0</accession>
<dbReference type="Pfam" id="PF13450">
    <property type="entry name" value="NAD_binding_8"/>
    <property type="match status" value="1"/>
</dbReference>
<organism evidence="2 3">
    <name type="scientific">Talaromyces pinophilus</name>
    <name type="common">Penicillium pinophilum</name>
    <dbReference type="NCBI Taxonomy" id="128442"/>
    <lineage>
        <taxon>Eukaryota</taxon>
        <taxon>Fungi</taxon>
        <taxon>Dikarya</taxon>
        <taxon>Ascomycota</taxon>
        <taxon>Pezizomycotina</taxon>
        <taxon>Eurotiomycetes</taxon>
        <taxon>Eurotiomycetidae</taxon>
        <taxon>Eurotiales</taxon>
        <taxon>Trichocomaceae</taxon>
        <taxon>Talaromyces</taxon>
        <taxon>Talaromyces sect. Talaromyces</taxon>
    </lineage>
</organism>
<dbReference type="EMBL" id="DF933818">
    <property type="protein sequence ID" value="GAM37227.1"/>
    <property type="molecule type" value="Genomic_DNA"/>
</dbReference>
<name>A0A6V8H7R0_TALPI</name>
<evidence type="ECO:0000313" key="3">
    <source>
        <dbReference type="Proteomes" id="UP000053095"/>
    </source>
</evidence>
<sequence length="478" mass="52210">MSSLKPASLWLMIAVTTGQTTRSQLSDVLVKDVVIIGGGASGAYAGVRLRDDFGKSVAIVEMQDRLGGMVNTYVDPATGIPYDYGVESFLDLGNATGFFERFGIETVPLSQANVTTEYIEFNTGAIVNLTLPLFTNQLAAFQKFLDVVQPWTDFLQPGYWNFPQPADIPDDLLIPYGDFITKYGLEDAIPLIYETTGLGLGNMTQATTMFELQAFGTYMAQAMVGQLDSYHPATGGNQALYNAIEKDLGEDVLYNSTVLQSLRTTWGVLLTVKNNATGQITLITARQLLIAIEPTTQNMAPFDLDDNEKTVLSKFTYTREYSGIVNNSAFAAPMSYSNMAAGAAPDNYLVLPNAPFTNTISYLGGDNLFHVIIVGDDALDEAGAKALMQQNFETLLKAGRLAESYNGQQINWVSFSNHGPMHARVSVEDVKAGFFQDLNALQGQRSTWWTGGAFSCNFQTTLWEFDETLIPKILANLG</sequence>
<dbReference type="InterPro" id="IPR050464">
    <property type="entry name" value="Zeta_carotene_desat/Oxidored"/>
</dbReference>
<evidence type="ECO:0000313" key="2">
    <source>
        <dbReference type="EMBL" id="GAM37227.1"/>
    </source>
</evidence>
<protein>
    <submittedName>
        <fullName evidence="2">Uncharacterized protein</fullName>
    </submittedName>
</protein>
<dbReference type="InterPro" id="IPR036188">
    <property type="entry name" value="FAD/NAD-bd_sf"/>
</dbReference>
<reference evidence="3" key="1">
    <citation type="journal article" date="2015" name="Genome Announc.">
        <title>Draft genome sequence of Talaromyces cellulolyticus strain Y-94, a source of lignocellulosic biomass-degrading enzymes.</title>
        <authorList>
            <person name="Fujii T."/>
            <person name="Koike H."/>
            <person name="Sawayama S."/>
            <person name="Yano S."/>
            <person name="Inoue H."/>
        </authorList>
    </citation>
    <scope>NUCLEOTIDE SEQUENCE [LARGE SCALE GENOMIC DNA]</scope>
    <source>
        <strain evidence="3">Y-94</strain>
    </source>
</reference>
<evidence type="ECO:0000256" key="1">
    <source>
        <dbReference type="SAM" id="SignalP"/>
    </source>
</evidence>
<dbReference type="Gene3D" id="3.30.70.1990">
    <property type="match status" value="1"/>
</dbReference>
<keyword evidence="1" id="KW-0732">Signal</keyword>
<dbReference type="PANTHER" id="PTHR42923:SF26">
    <property type="entry name" value="FMN REDUCTASE LOT6, PUTATIVE (AFU_ORTHOLOGUE AFUA_7G06600)-RELATED"/>
    <property type="match status" value="1"/>
</dbReference>
<dbReference type="AlphaFoldDB" id="A0A6V8H7R0"/>
<dbReference type="GO" id="GO:0016491">
    <property type="term" value="F:oxidoreductase activity"/>
    <property type="evidence" value="ECO:0007669"/>
    <property type="project" value="TreeGrafter"/>
</dbReference>
<gene>
    <name evidence="2" type="ORF">TCE0_022r06968</name>
</gene>